<feature type="domain" description="Pyrroline-5-carboxylate reductase dimerisation" evidence="11">
    <location>
        <begin position="163"/>
        <end position="267"/>
    </location>
</feature>
<dbReference type="RefSeq" id="WP_132747293.1">
    <property type="nucleotide sequence ID" value="NZ_SLXK01000030.1"/>
</dbReference>
<dbReference type="AlphaFoldDB" id="A0A4R2NP31"/>
<dbReference type="Proteomes" id="UP000295416">
    <property type="component" value="Unassembled WGS sequence"/>
</dbReference>
<keyword evidence="4 6" id="KW-0560">Oxidoreductase</keyword>
<gene>
    <name evidence="6" type="primary">proC</name>
    <name evidence="12" type="ORF">EV207_1304</name>
</gene>
<evidence type="ECO:0000256" key="9">
    <source>
        <dbReference type="RuleBase" id="RU003903"/>
    </source>
</evidence>
<dbReference type="PANTHER" id="PTHR11645">
    <property type="entry name" value="PYRROLINE-5-CARBOXYLATE REDUCTASE"/>
    <property type="match status" value="1"/>
</dbReference>
<dbReference type="InterPro" id="IPR000304">
    <property type="entry name" value="Pyrroline-COOH_reductase"/>
</dbReference>
<evidence type="ECO:0000256" key="2">
    <source>
        <dbReference type="ARBA" id="ARBA00022650"/>
    </source>
</evidence>
<dbReference type="InterPro" id="IPR053790">
    <property type="entry name" value="P5CR-like_CS"/>
</dbReference>
<dbReference type="InterPro" id="IPR028939">
    <property type="entry name" value="P5C_Rdtase_cat_N"/>
</dbReference>
<organism evidence="12 13">
    <name type="scientific">Scopulibacillus darangshiensis</name>
    <dbReference type="NCBI Taxonomy" id="442528"/>
    <lineage>
        <taxon>Bacteria</taxon>
        <taxon>Bacillati</taxon>
        <taxon>Bacillota</taxon>
        <taxon>Bacilli</taxon>
        <taxon>Bacillales</taxon>
        <taxon>Sporolactobacillaceae</taxon>
        <taxon>Scopulibacillus</taxon>
    </lineage>
</organism>
<dbReference type="SUPFAM" id="SSF48179">
    <property type="entry name" value="6-phosphogluconate dehydrogenase C-terminal domain-like"/>
    <property type="match status" value="1"/>
</dbReference>
<evidence type="ECO:0000313" key="13">
    <source>
        <dbReference type="Proteomes" id="UP000295416"/>
    </source>
</evidence>
<evidence type="ECO:0000256" key="5">
    <source>
        <dbReference type="ARBA" id="ARBA00058118"/>
    </source>
</evidence>
<feature type="binding site" evidence="8">
    <location>
        <begin position="71"/>
        <end position="74"/>
    </location>
    <ligand>
        <name>NADP(+)</name>
        <dbReference type="ChEBI" id="CHEBI:58349"/>
    </ligand>
</feature>
<feature type="binding site" evidence="8">
    <location>
        <begin position="9"/>
        <end position="14"/>
    </location>
    <ligand>
        <name>NADP(+)</name>
        <dbReference type="ChEBI" id="CHEBI:58349"/>
    </ligand>
</feature>
<comment type="pathway">
    <text evidence="6 9">Amino-acid biosynthesis; L-proline biosynthesis; L-proline from L-glutamate 5-semialdehyde: step 1/1.</text>
</comment>
<evidence type="ECO:0000256" key="6">
    <source>
        <dbReference type="HAMAP-Rule" id="MF_01925"/>
    </source>
</evidence>
<keyword evidence="3 6" id="KW-0521">NADP</keyword>
<evidence type="ECO:0000256" key="1">
    <source>
        <dbReference type="ARBA" id="ARBA00005525"/>
    </source>
</evidence>
<dbReference type="InterPro" id="IPR008927">
    <property type="entry name" value="6-PGluconate_DH-like_C_sf"/>
</dbReference>
<dbReference type="Gene3D" id="1.10.3730.10">
    <property type="entry name" value="ProC C-terminal domain-like"/>
    <property type="match status" value="1"/>
</dbReference>
<evidence type="ECO:0000259" key="11">
    <source>
        <dbReference type="Pfam" id="PF14748"/>
    </source>
</evidence>
<keyword evidence="6 9" id="KW-0028">Amino-acid biosynthesis</keyword>
<dbReference type="HAMAP" id="MF_01925">
    <property type="entry name" value="P5C_reductase"/>
    <property type="match status" value="1"/>
</dbReference>
<comment type="catalytic activity">
    <reaction evidence="6 9">
        <text>L-proline + NADP(+) = (S)-1-pyrroline-5-carboxylate + NADPH + 2 H(+)</text>
        <dbReference type="Rhea" id="RHEA:14109"/>
        <dbReference type="ChEBI" id="CHEBI:15378"/>
        <dbReference type="ChEBI" id="CHEBI:17388"/>
        <dbReference type="ChEBI" id="CHEBI:57783"/>
        <dbReference type="ChEBI" id="CHEBI:58349"/>
        <dbReference type="ChEBI" id="CHEBI:60039"/>
        <dbReference type="EC" id="1.5.1.2"/>
    </reaction>
</comment>
<evidence type="ECO:0000259" key="10">
    <source>
        <dbReference type="Pfam" id="PF03807"/>
    </source>
</evidence>
<comment type="similarity">
    <text evidence="1 6 9">Belongs to the pyrroline-5-carboxylate reductase family.</text>
</comment>
<reference evidence="12 13" key="1">
    <citation type="submission" date="2019-03" db="EMBL/GenBank/DDBJ databases">
        <title>Genomic Encyclopedia of Type Strains, Phase IV (KMG-IV): sequencing the most valuable type-strain genomes for metagenomic binning, comparative biology and taxonomic classification.</title>
        <authorList>
            <person name="Goeker M."/>
        </authorList>
    </citation>
    <scope>NUCLEOTIDE SEQUENCE [LARGE SCALE GENOMIC DNA]</scope>
    <source>
        <strain evidence="12 13">DSM 19377</strain>
    </source>
</reference>
<comment type="catalytic activity">
    <reaction evidence="6">
        <text>L-proline + NAD(+) = (S)-1-pyrroline-5-carboxylate + NADH + 2 H(+)</text>
        <dbReference type="Rhea" id="RHEA:14105"/>
        <dbReference type="ChEBI" id="CHEBI:15378"/>
        <dbReference type="ChEBI" id="CHEBI:17388"/>
        <dbReference type="ChEBI" id="CHEBI:57540"/>
        <dbReference type="ChEBI" id="CHEBI:57945"/>
        <dbReference type="ChEBI" id="CHEBI:60039"/>
        <dbReference type="EC" id="1.5.1.2"/>
    </reaction>
</comment>
<sequence length="271" mass="29182">MMKQATTFIGAGHMAEAIIAGLLSNGCSKEQIFSKNRSNMERLAYMKQTYGICCDPPIEEMIARSDIIVLAMKPKDVSGALETLKQYIREDQLVISVLAGISSADISEKLGNKAPIVRAMPNTSAAVGESATSIAPGMYATTEHVSIAEEMFSVIGTTTIVEEKDLHLVTGLAGSGPAYFYRIIESFEQAAVSLGLDKRAARSLIRQVLIGAAEMLKDETVDPAELRRRVTSPGGTTAAGLEVLEANHLSEMLYDVLVQAMKRSEELGKSH</sequence>
<feature type="domain" description="Pyrroline-5-carboxylate reductase catalytic N-terminal" evidence="10">
    <location>
        <begin position="7"/>
        <end position="100"/>
    </location>
</feature>
<dbReference type="GO" id="GO:0004735">
    <property type="term" value="F:pyrroline-5-carboxylate reductase activity"/>
    <property type="evidence" value="ECO:0007669"/>
    <property type="project" value="UniProtKB-UniRule"/>
</dbReference>
<dbReference type="EMBL" id="SLXK01000030">
    <property type="protein sequence ID" value="TCP23487.1"/>
    <property type="molecule type" value="Genomic_DNA"/>
</dbReference>
<dbReference type="NCBIfam" id="TIGR00112">
    <property type="entry name" value="proC"/>
    <property type="match status" value="1"/>
</dbReference>
<comment type="caution">
    <text evidence="12">The sequence shown here is derived from an EMBL/GenBank/DDBJ whole genome shotgun (WGS) entry which is preliminary data.</text>
</comment>
<evidence type="ECO:0000256" key="8">
    <source>
        <dbReference type="PIRSR" id="PIRSR000193-1"/>
    </source>
</evidence>
<dbReference type="InterPro" id="IPR036291">
    <property type="entry name" value="NAD(P)-bd_dom_sf"/>
</dbReference>
<dbReference type="InterPro" id="IPR029036">
    <property type="entry name" value="P5CR_dimer"/>
</dbReference>
<keyword evidence="13" id="KW-1185">Reference proteome</keyword>
<evidence type="ECO:0000256" key="3">
    <source>
        <dbReference type="ARBA" id="ARBA00022857"/>
    </source>
</evidence>
<dbReference type="Pfam" id="PF14748">
    <property type="entry name" value="P5CR_dimer"/>
    <property type="match status" value="1"/>
</dbReference>
<comment type="subcellular location">
    <subcellularLocation>
        <location evidence="6">Cytoplasm</location>
    </subcellularLocation>
</comment>
<dbReference type="UniPathway" id="UPA00098">
    <property type="reaction ID" value="UER00361"/>
</dbReference>
<dbReference type="Pfam" id="PF03807">
    <property type="entry name" value="F420_oxidored"/>
    <property type="match status" value="1"/>
</dbReference>
<comment type="function">
    <text evidence="5 6">Catalyzes the reduction of 1-pyrroline-5-carboxylate (PCA) to L-proline.</text>
</comment>
<dbReference type="SUPFAM" id="SSF51735">
    <property type="entry name" value="NAD(P)-binding Rossmann-fold domains"/>
    <property type="match status" value="1"/>
</dbReference>
<dbReference type="PROSITE" id="PS00521">
    <property type="entry name" value="P5CR"/>
    <property type="match status" value="1"/>
</dbReference>
<dbReference type="EC" id="1.5.1.2" evidence="6 7"/>
<evidence type="ECO:0000313" key="12">
    <source>
        <dbReference type="EMBL" id="TCP23487.1"/>
    </source>
</evidence>
<protein>
    <recommendedName>
        <fullName evidence="6 7">Pyrroline-5-carboxylate reductase</fullName>
        <shortName evidence="6">P5C reductase</shortName>
        <shortName evidence="6">P5CR</shortName>
        <ecNumber evidence="6 7">1.5.1.2</ecNumber>
    </recommendedName>
    <alternativeName>
        <fullName evidence="6">PCA reductase</fullName>
    </alternativeName>
</protein>
<evidence type="ECO:0000256" key="7">
    <source>
        <dbReference type="NCBIfam" id="TIGR00112"/>
    </source>
</evidence>
<dbReference type="Gene3D" id="3.40.50.720">
    <property type="entry name" value="NAD(P)-binding Rossmann-like Domain"/>
    <property type="match status" value="1"/>
</dbReference>
<evidence type="ECO:0000256" key="4">
    <source>
        <dbReference type="ARBA" id="ARBA00023002"/>
    </source>
</evidence>
<accession>A0A4R2NP31</accession>
<keyword evidence="6" id="KW-0963">Cytoplasm</keyword>
<dbReference type="PIRSF" id="PIRSF000193">
    <property type="entry name" value="Pyrrol-5-carb_rd"/>
    <property type="match status" value="1"/>
</dbReference>
<name>A0A4R2NP31_9BACL</name>
<dbReference type="GO" id="GO:0005737">
    <property type="term" value="C:cytoplasm"/>
    <property type="evidence" value="ECO:0007669"/>
    <property type="project" value="UniProtKB-SubCell"/>
</dbReference>
<dbReference type="OrthoDB" id="9805754at2"/>
<proteinExistence type="inferred from homology"/>
<dbReference type="FunFam" id="1.10.3730.10:FF:000001">
    <property type="entry name" value="Pyrroline-5-carboxylate reductase"/>
    <property type="match status" value="1"/>
</dbReference>
<dbReference type="PANTHER" id="PTHR11645:SF49">
    <property type="entry name" value="PYRROLINE-5-CARBOXYLATE REDUCTASE 1"/>
    <property type="match status" value="1"/>
</dbReference>
<keyword evidence="2 6" id="KW-0641">Proline biosynthesis</keyword>
<dbReference type="GO" id="GO:0055129">
    <property type="term" value="P:L-proline biosynthetic process"/>
    <property type="evidence" value="ECO:0007669"/>
    <property type="project" value="UniProtKB-UniRule"/>
</dbReference>